<keyword evidence="3" id="KW-0804">Transcription</keyword>
<sequence>MRWLMKCPVVQHNIMQLIAFVTQLYTTMSGKFTMPFDRMTDAILRNLRHDGRMSNAELAQRVGLSPSACLRRVRMLEQEGVIRGYRALVDERSIHGMTTVIVQITLERQTEECLRRFEARVRECADVRECYLMTGDADYLVRVEARDAADYERIHKEELSRMPGVARIQSNFAIRTVVQR</sequence>
<dbReference type="PROSITE" id="PS50956">
    <property type="entry name" value="HTH_ASNC_2"/>
    <property type="match status" value="1"/>
</dbReference>
<dbReference type="GO" id="GO:0043200">
    <property type="term" value="P:response to amino acid"/>
    <property type="evidence" value="ECO:0007669"/>
    <property type="project" value="TreeGrafter"/>
</dbReference>
<dbReference type="InterPro" id="IPR000485">
    <property type="entry name" value="AsnC-type_HTH_dom"/>
</dbReference>
<dbReference type="Proteomes" id="UP000009044">
    <property type="component" value="Chromosome"/>
</dbReference>
<evidence type="ECO:0000313" key="6">
    <source>
        <dbReference type="Proteomes" id="UP000009044"/>
    </source>
</evidence>
<evidence type="ECO:0000259" key="4">
    <source>
        <dbReference type="PROSITE" id="PS50956"/>
    </source>
</evidence>
<reference evidence="6" key="1">
    <citation type="journal article" date="2011" name="J. Bacteriol.">
        <title>Complete genome sequence of NBRC 3288, a unique cellulose-nonproducing strain of Gluconacetobacter xylinus isolated from vinegar.</title>
        <authorList>
            <person name="Ogino H."/>
            <person name="Azuma Y."/>
            <person name="Hosoyama A."/>
            <person name="Nakazawa H."/>
            <person name="Matsutani M."/>
            <person name="Hasegawa A."/>
            <person name="Otsuyama K."/>
            <person name="Matsushita K."/>
            <person name="Fujita N."/>
            <person name="Shirai M."/>
        </authorList>
    </citation>
    <scope>NUCLEOTIDE SEQUENCE [LARGE SCALE GENOMIC DNA]</scope>
    <source>
        <strain evidence="6">NBRC 3288 / BCRC 11682 / LMG 1693</strain>
    </source>
</reference>
<dbReference type="PANTHER" id="PTHR30154:SF34">
    <property type="entry name" value="TRANSCRIPTIONAL REGULATOR AZLB"/>
    <property type="match status" value="1"/>
</dbReference>
<dbReference type="InterPro" id="IPR036388">
    <property type="entry name" value="WH-like_DNA-bd_sf"/>
</dbReference>
<dbReference type="InterPro" id="IPR019885">
    <property type="entry name" value="Tscrpt_reg_HTH_AsnC-type_CS"/>
</dbReference>
<dbReference type="InterPro" id="IPR019888">
    <property type="entry name" value="Tscrpt_reg_AsnC-like"/>
</dbReference>
<dbReference type="HOGENOM" id="CLU_091233_0_3_5"/>
<dbReference type="InterPro" id="IPR036390">
    <property type="entry name" value="WH_DNA-bd_sf"/>
</dbReference>
<protein>
    <submittedName>
        <fullName evidence="5">Transcriptional regulator AsnC family</fullName>
    </submittedName>
</protein>
<keyword evidence="1" id="KW-0805">Transcription regulation</keyword>
<evidence type="ECO:0000313" key="5">
    <source>
        <dbReference type="EMBL" id="BAK82695.1"/>
    </source>
</evidence>
<dbReference type="CDD" id="cd00090">
    <property type="entry name" value="HTH_ARSR"/>
    <property type="match status" value="1"/>
</dbReference>
<dbReference type="GO" id="GO:0005829">
    <property type="term" value="C:cytosol"/>
    <property type="evidence" value="ECO:0007669"/>
    <property type="project" value="TreeGrafter"/>
</dbReference>
<dbReference type="PATRIC" id="fig|634177.7.peg.314"/>
<dbReference type="Gene3D" id="3.30.70.920">
    <property type="match status" value="1"/>
</dbReference>
<dbReference type="AlphaFoldDB" id="G2I390"/>
<proteinExistence type="predicted"/>
<keyword evidence="2" id="KW-0238">DNA-binding</keyword>
<evidence type="ECO:0000256" key="2">
    <source>
        <dbReference type="ARBA" id="ARBA00023125"/>
    </source>
</evidence>
<dbReference type="PROSITE" id="PS00519">
    <property type="entry name" value="HTH_ASNC_1"/>
    <property type="match status" value="1"/>
</dbReference>
<dbReference type="InterPro" id="IPR011991">
    <property type="entry name" value="ArsR-like_HTH"/>
</dbReference>
<accession>G2I390</accession>
<dbReference type="SUPFAM" id="SSF54909">
    <property type="entry name" value="Dimeric alpha+beta barrel"/>
    <property type="match status" value="1"/>
</dbReference>
<dbReference type="InterPro" id="IPR019887">
    <property type="entry name" value="Tscrpt_reg_AsnC/Lrp_C"/>
</dbReference>
<feature type="domain" description="HTH asnC-type" evidence="4">
    <location>
        <begin position="42"/>
        <end position="98"/>
    </location>
</feature>
<dbReference type="SUPFAM" id="SSF46785">
    <property type="entry name" value="Winged helix' DNA-binding domain"/>
    <property type="match status" value="1"/>
</dbReference>
<organism evidence="5 6">
    <name type="scientific">Komagataeibacter medellinensis (strain NBRC 3288 / BCRC 11682 / LMG 1693 / Kondo 51)</name>
    <name type="common">Gluconacetobacter medellinensis</name>
    <dbReference type="NCBI Taxonomy" id="634177"/>
    <lineage>
        <taxon>Bacteria</taxon>
        <taxon>Pseudomonadati</taxon>
        <taxon>Pseudomonadota</taxon>
        <taxon>Alphaproteobacteria</taxon>
        <taxon>Acetobacterales</taxon>
        <taxon>Acetobacteraceae</taxon>
        <taxon>Komagataeibacter</taxon>
    </lineage>
</organism>
<evidence type="ECO:0000256" key="3">
    <source>
        <dbReference type="ARBA" id="ARBA00023163"/>
    </source>
</evidence>
<dbReference type="InterPro" id="IPR011008">
    <property type="entry name" value="Dimeric_a/b-barrel"/>
</dbReference>
<dbReference type="SMART" id="SM00344">
    <property type="entry name" value="HTH_ASNC"/>
    <property type="match status" value="1"/>
</dbReference>
<dbReference type="Gene3D" id="1.10.10.10">
    <property type="entry name" value="Winged helix-like DNA-binding domain superfamily/Winged helix DNA-binding domain"/>
    <property type="match status" value="1"/>
</dbReference>
<dbReference type="eggNOG" id="COG1522">
    <property type="taxonomic scope" value="Bacteria"/>
</dbReference>
<dbReference type="STRING" id="634177.GLX_02830"/>
<dbReference type="PRINTS" id="PR00033">
    <property type="entry name" value="HTHASNC"/>
</dbReference>
<gene>
    <name evidence="5" type="ordered locus">GLX_02830</name>
</gene>
<dbReference type="KEGG" id="gxy:GLX_02830"/>
<name>G2I390_KOMMN</name>
<dbReference type="Pfam" id="PF13412">
    <property type="entry name" value="HTH_24"/>
    <property type="match status" value="1"/>
</dbReference>
<dbReference type="Pfam" id="PF01037">
    <property type="entry name" value="AsnC_trans_reg"/>
    <property type="match status" value="1"/>
</dbReference>
<dbReference type="GO" id="GO:0043565">
    <property type="term" value="F:sequence-specific DNA binding"/>
    <property type="evidence" value="ECO:0007669"/>
    <property type="project" value="InterPro"/>
</dbReference>
<dbReference type="EMBL" id="AP012159">
    <property type="protein sequence ID" value="BAK82695.1"/>
    <property type="molecule type" value="Genomic_DNA"/>
</dbReference>
<evidence type="ECO:0000256" key="1">
    <source>
        <dbReference type="ARBA" id="ARBA00023015"/>
    </source>
</evidence>
<dbReference type="PANTHER" id="PTHR30154">
    <property type="entry name" value="LEUCINE-RESPONSIVE REGULATORY PROTEIN"/>
    <property type="match status" value="1"/>
</dbReference>
<dbReference type="GO" id="GO:0006355">
    <property type="term" value="P:regulation of DNA-templated transcription"/>
    <property type="evidence" value="ECO:0007669"/>
    <property type="project" value="UniProtKB-ARBA"/>
</dbReference>